<reference evidence="1 2" key="1">
    <citation type="submission" date="2018-05" db="EMBL/GenBank/DDBJ databases">
        <title>Genomic Encyclopedia of Type Strains, Phase IV (KMG-IV): sequencing the most valuable type-strain genomes for metagenomic binning, comparative biology and taxonomic classification.</title>
        <authorList>
            <person name="Goeker M."/>
        </authorList>
    </citation>
    <scope>NUCLEOTIDE SEQUENCE [LARGE SCALE GENOMIC DNA]</scope>
    <source>
        <strain evidence="1 2">DSM 45480</strain>
    </source>
</reference>
<organism evidence="1 2">
    <name type="scientific">Lentzea atacamensis</name>
    <dbReference type="NCBI Taxonomy" id="531938"/>
    <lineage>
        <taxon>Bacteria</taxon>
        <taxon>Bacillati</taxon>
        <taxon>Actinomycetota</taxon>
        <taxon>Actinomycetes</taxon>
        <taxon>Pseudonocardiales</taxon>
        <taxon>Pseudonocardiaceae</taxon>
        <taxon>Lentzea</taxon>
    </lineage>
</organism>
<accession>A0A316IH63</accession>
<evidence type="ECO:0000313" key="1">
    <source>
        <dbReference type="EMBL" id="PWK89568.1"/>
    </source>
</evidence>
<proteinExistence type="predicted"/>
<dbReference type="EMBL" id="QGHB01000002">
    <property type="protein sequence ID" value="PWK89568.1"/>
    <property type="molecule type" value="Genomic_DNA"/>
</dbReference>
<dbReference type="Proteomes" id="UP000246005">
    <property type="component" value="Unassembled WGS sequence"/>
</dbReference>
<gene>
    <name evidence="1" type="ORF">C8D88_102843</name>
</gene>
<evidence type="ECO:0000313" key="2">
    <source>
        <dbReference type="Proteomes" id="UP000246005"/>
    </source>
</evidence>
<dbReference type="AlphaFoldDB" id="A0A316IH63"/>
<dbReference type="Pfam" id="PF09660">
    <property type="entry name" value="DUF2397"/>
    <property type="match status" value="1"/>
</dbReference>
<name>A0A316IH63_9PSEU</name>
<protein>
    <submittedName>
        <fullName evidence="1">Uncharacterized protein DUF2397</fullName>
    </submittedName>
</protein>
<sequence>MVDRLLAPEVRHLDARLVQWWVLTRWQEPSRSGEDFLRRRDRYQLTPRSAGLQVFWSSVDDTEEAAAQTTNTYFTESTI</sequence>
<dbReference type="InterPro" id="IPR013493">
    <property type="entry name" value="CHP02677"/>
</dbReference>
<comment type="caution">
    <text evidence="1">The sequence shown here is derived from an EMBL/GenBank/DDBJ whole genome shotgun (WGS) entry which is preliminary data.</text>
</comment>